<keyword evidence="1" id="KW-0175">Coiled coil</keyword>
<proteinExistence type="predicted"/>
<dbReference type="Gene3D" id="2.50.20.10">
    <property type="entry name" value="Lipoprotein localisation LolA/LolB/LppX"/>
    <property type="match status" value="1"/>
</dbReference>
<organism evidence="3 4">
    <name type="scientific">Gimesia chilikensis</name>
    <dbReference type="NCBI Taxonomy" id="2605989"/>
    <lineage>
        <taxon>Bacteria</taxon>
        <taxon>Pseudomonadati</taxon>
        <taxon>Planctomycetota</taxon>
        <taxon>Planctomycetia</taxon>
        <taxon>Planctomycetales</taxon>
        <taxon>Planctomycetaceae</taxon>
        <taxon>Gimesia</taxon>
    </lineage>
</organism>
<sequence length="348" mass="40172" precursor="true">MQAVKSILISGSLVLLLMSATRLQANQPQGKESAELQALIRDVEQQEALYRNLKLQMQLLYQQPLKPADPEKQLKLKSELTLIVQGEKYRQEKQTKGRFNQGYFVPPNKPYYHFSNGIQESCQVYDGETLQMFSHYDRDRGLTNDERQTGGYGDITHEQVRMENLLRPQMLLSNHGPRVPLSTWLKGTAAVAESPGLPNYDNRTAYTTEILGEETVQGLKCIKVQIDRRRNSGKSELRDVLWLARERNLLPVQAETYQLSRSTEIPQSEAWVDEWLEVRPGVWFPRTFHTDRLNWIMYVLNKKQQVGWQKAYVVESVELDPSLPADTFTKLEFPEGIVIDGKHLLKQK</sequence>
<feature type="chain" id="PRO_5021950111" description="Outer membrane lipoprotein-sorting protein" evidence="2">
    <location>
        <begin position="26"/>
        <end position="348"/>
    </location>
</feature>
<evidence type="ECO:0000256" key="1">
    <source>
        <dbReference type="SAM" id="Coils"/>
    </source>
</evidence>
<name>A0A517WFU4_9PLAN</name>
<dbReference type="RefSeq" id="WP_145041928.1">
    <property type="nucleotide sequence ID" value="NZ_CP036347.1"/>
</dbReference>
<feature type="signal peptide" evidence="2">
    <location>
        <begin position="1"/>
        <end position="25"/>
    </location>
</feature>
<keyword evidence="2" id="KW-0732">Signal</keyword>
<feature type="coiled-coil region" evidence="1">
    <location>
        <begin position="36"/>
        <end position="63"/>
    </location>
</feature>
<gene>
    <name evidence="3" type="ORF">V6x_38570</name>
</gene>
<evidence type="ECO:0000256" key="2">
    <source>
        <dbReference type="SAM" id="SignalP"/>
    </source>
</evidence>
<dbReference type="Proteomes" id="UP000320722">
    <property type="component" value="Chromosome"/>
</dbReference>
<evidence type="ECO:0008006" key="5">
    <source>
        <dbReference type="Google" id="ProtNLM"/>
    </source>
</evidence>
<reference evidence="3 4" key="1">
    <citation type="submission" date="2019-02" db="EMBL/GenBank/DDBJ databases">
        <title>Deep-cultivation of Planctomycetes and their phenomic and genomic characterization uncovers novel biology.</title>
        <authorList>
            <person name="Wiegand S."/>
            <person name="Jogler M."/>
            <person name="Boedeker C."/>
            <person name="Pinto D."/>
            <person name="Vollmers J."/>
            <person name="Rivas-Marin E."/>
            <person name="Kohn T."/>
            <person name="Peeters S.H."/>
            <person name="Heuer A."/>
            <person name="Rast P."/>
            <person name="Oberbeckmann S."/>
            <person name="Bunk B."/>
            <person name="Jeske O."/>
            <person name="Meyerdierks A."/>
            <person name="Storesund J.E."/>
            <person name="Kallscheuer N."/>
            <person name="Luecker S."/>
            <person name="Lage O.M."/>
            <person name="Pohl T."/>
            <person name="Merkel B.J."/>
            <person name="Hornburger P."/>
            <person name="Mueller R.-W."/>
            <person name="Bruemmer F."/>
            <person name="Labrenz M."/>
            <person name="Spormann A.M."/>
            <person name="Op den Camp H."/>
            <person name="Overmann J."/>
            <person name="Amann R."/>
            <person name="Jetten M.S.M."/>
            <person name="Mascher T."/>
            <person name="Medema M.H."/>
            <person name="Devos D.P."/>
            <person name="Kaster A.-K."/>
            <person name="Ovreas L."/>
            <person name="Rohde M."/>
            <person name="Galperin M.Y."/>
            <person name="Jogler C."/>
        </authorList>
    </citation>
    <scope>NUCLEOTIDE SEQUENCE [LARGE SCALE GENOMIC DNA]</scope>
    <source>
        <strain evidence="3 4">V6</strain>
    </source>
</reference>
<evidence type="ECO:0000313" key="3">
    <source>
        <dbReference type="EMBL" id="QDU04130.1"/>
    </source>
</evidence>
<dbReference type="EMBL" id="CP036347">
    <property type="protein sequence ID" value="QDU04130.1"/>
    <property type="molecule type" value="Genomic_DNA"/>
</dbReference>
<protein>
    <recommendedName>
        <fullName evidence="5">Outer membrane lipoprotein-sorting protein</fullName>
    </recommendedName>
</protein>
<dbReference type="AlphaFoldDB" id="A0A517WFU4"/>
<evidence type="ECO:0000313" key="4">
    <source>
        <dbReference type="Proteomes" id="UP000320722"/>
    </source>
</evidence>
<accession>A0A517WFU4</accession>